<organism evidence="1">
    <name type="scientific">Timema bartmani</name>
    <dbReference type="NCBI Taxonomy" id="61472"/>
    <lineage>
        <taxon>Eukaryota</taxon>
        <taxon>Metazoa</taxon>
        <taxon>Ecdysozoa</taxon>
        <taxon>Arthropoda</taxon>
        <taxon>Hexapoda</taxon>
        <taxon>Insecta</taxon>
        <taxon>Pterygota</taxon>
        <taxon>Neoptera</taxon>
        <taxon>Polyneoptera</taxon>
        <taxon>Phasmatodea</taxon>
        <taxon>Timematodea</taxon>
        <taxon>Timematoidea</taxon>
        <taxon>Timematidae</taxon>
        <taxon>Timema</taxon>
    </lineage>
</organism>
<protein>
    <submittedName>
        <fullName evidence="1">Uncharacterized protein</fullName>
    </submittedName>
</protein>
<sequence length="73" mass="8404">MSETTHGVKIEFEEDYEYPLHQEVNLENKSSEFPALVSEVPGLILGSSGFFFDAFGLDWCQYSFMRTDEESLE</sequence>
<accession>A0A7R9EX02</accession>
<evidence type="ECO:0000313" key="1">
    <source>
        <dbReference type="EMBL" id="CAD7442581.1"/>
    </source>
</evidence>
<dbReference type="AlphaFoldDB" id="A0A7R9EX02"/>
<name>A0A7R9EX02_9NEOP</name>
<dbReference type="EMBL" id="OD565774">
    <property type="protein sequence ID" value="CAD7442581.1"/>
    <property type="molecule type" value="Genomic_DNA"/>
</dbReference>
<gene>
    <name evidence="1" type="ORF">TBIB3V08_LOCUS5009</name>
</gene>
<proteinExistence type="predicted"/>
<reference evidence="1" key="1">
    <citation type="submission" date="2020-11" db="EMBL/GenBank/DDBJ databases">
        <authorList>
            <person name="Tran Van P."/>
        </authorList>
    </citation>
    <scope>NUCLEOTIDE SEQUENCE</scope>
</reference>